<keyword evidence="7" id="KW-0807">Transducer</keyword>
<keyword evidence="10" id="KW-1185">Reference proteome</keyword>
<keyword evidence="3 8" id="KW-0812">Transmembrane</keyword>
<evidence type="ECO:0008006" key="11">
    <source>
        <dbReference type="Google" id="ProtNLM"/>
    </source>
</evidence>
<sequence length="272" mass="31126">MFSLFGSYLWFQLKAIAISENPLNEEEKSQPWTLSVSCDDGNPGFQKLREGSDKNDIFPFQEILLPQLQTRNGIHFESNSTTASSKSINFPTARRIKSEMYSFNPIDLDENVIEDIVNTSIDSYYTVDELLSNFNYVFGRTLMTTILVCIVMLLTNTFFIFMWVHKEGMIMNICCSIIPMIIFSMELFLLTSVAENLHTEADKIFAILNDLPFDCISPETLSKIQLLALKITSTPPRIEPCRFFRINRSLITSILSALTMYLIVLVQFENAD</sequence>
<evidence type="ECO:0000256" key="2">
    <source>
        <dbReference type="ARBA" id="ARBA00022475"/>
    </source>
</evidence>
<gene>
    <name evidence="9" type="ORF">AFUS01_LOCUS22310</name>
</gene>
<reference evidence="9" key="1">
    <citation type="submission" date="2021-06" db="EMBL/GenBank/DDBJ databases">
        <authorList>
            <person name="Hodson N. C."/>
            <person name="Mongue J. A."/>
            <person name="Jaron S. K."/>
        </authorList>
    </citation>
    <scope>NUCLEOTIDE SEQUENCE</scope>
</reference>
<dbReference type="Pfam" id="PF08395">
    <property type="entry name" value="7tm_7"/>
    <property type="match status" value="1"/>
</dbReference>
<proteinExistence type="predicted"/>
<feature type="transmembrane region" description="Helical" evidence="8">
    <location>
        <begin position="142"/>
        <end position="164"/>
    </location>
</feature>
<keyword evidence="5 8" id="KW-0472">Membrane</keyword>
<keyword evidence="4 8" id="KW-1133">Transmembrane helix</keyword>
<feature type="transmembrane region" description="Helical" evidence="8">
    <location>
        <begin position="170"/>
        <end position="190"/>
    </location>
</feature>
<dbReference type="AlphaFoldDB" id="A0A8J2KER3"/>
<evidence type="ECO:0000313" key="9">
    <source>
        <dbReference type="EMBL" id="CAG7733891.1"/>
    </source>
</evidence>
<dbReference type="OrthoDB" id="6366728at2759"/>
<protein>
    <recommendedName>
        <fullName evidence="11">Gustatory receptor</fullName>
    </recommendedName>
</protein>
<evidence type="ECO:0000313" key="10">
    <source>
        <dbReference type="Proteomes" id="UP000708208"/>
    </source>
</evidence>
<comment type="subcellular location">
    <subcellularLocation>
        <location evidence="1">Cell membrane</location>
        <topology evidence="1">Multi-pass membrane protein</topology>
    </subcellularLocation>
</comment>
<keyword evidence="2" id="KW-1003">Cell membrane</keyword>
<dbReference type="EMBL" id="CAJVCH010258756">
    <property type="protein sequence ID" value="CAG7733891.1"/>
    <property type="molecule type" value="Genomic_DNA"/>
</dbReference>
<dbReference type="GO" id="GO:0030425">
    <property type="term" value="C:dendrite"/>
    <property type="evidence" value="ECO:0007669"/>
    <property type="project" value="TreeGrafter"/>
</dbReference>
<dbReference type="GO" id="GO:0007165">
    <property type="term" value="P:signal transduction"/>
    <property type="evidence" value="ECO:0007669"/>
    <property type="project" value="UniProtKB-KW"/>
</dbReference>
<evidence type="ECO:0000256" key="8">
    <source>
        <dbReference type="SAM" id="Phobius"/>
    </source>
</evidence>
<keyword evidence="6" id="KW-0675">Receptor</keyword>
<evidence type="ECO:0000256" key="7">
    <source>
        <dbReference type="ARBA" id="ARBA00023224"/>
    </source>
</evidence>
<evidence type="ECO:0000256" key="6">
    <source>
        <dbReference type="ARBA" id="ARBA00023170"/>
    </source>
</evidence>
<dbReference type="GO" id="GO:0050909">
    <property type="term" value="P:sensory perception of taste"/>
    <property type="evidence" value="ECO:0007669"/>
    <property type="project" value="InterPro"/>
</dbReference>
<dbReference type="PANTHER" id="PTHR21143:SF121">
    <property type="entry name" value="GUSTATORY AND ODORANT RECEPTOR 21A"/>
    <property type="match status" value="1"/>
</dbReference>
<evidence type="ECO:0000256" key="5">
    <source>
        <dbReference type="ARBA" id="ARBA00023136"/>
    </source>
</evidence>
<dbReference type="GO" id="GO:0043025">
    <property type="term" value="C:neuronal cell body"/>
    <property type="evidence" value="ECO:0007669"/>
    <property type="project" value="TreeGrafter"/>
</dbReference>
<evidence type="ECO:0000256" key="3">
    <source>
        <dbReference type="ARBA" id="ARBA00022692"/>
    </source>
</evidence>
<dbReference type="Proteomes" id="UP000708208">
    <property type="component" value="Unassembled WGS sequence"/>
</dbReference>
<dbReference type="InterPro" id="IPR013604">
    <property type="entry name" value="7TM_chemorcpt"/>
</dbReference>
<organism evidence="9 10">
    <name type="scientific">Allacma fusca</name>
    <dbReference type="NCBI Taxonomy" id="39272"/>
    <lineage>
        <taxon>Eukaryota</taxon>
        <taxon>Metazoa</taxon>
        <taxon>Ecdysozoa</taxon>
        <taxon>Arthropoda</taxon>
        <taxon>Hexapoda</taxon>
        <taxon>Collembola</taxon>
        <taxon>Symphypleona</taxon>
        <taxon>Sminthuridae</taxon>
        <taxon>Allacma</taxon>
    </lineage>
</organism>
<dbReference type="PANTHER" id="PTHR21143">
    <property type="entry name" value="INVERTEBRATE GUSTATORY RECEPTOR"/>
    <property type="match status" value="1"/>
</dbReference>
<dbReference type="GO" id="GO:0030424">
    <property type="term" value="C:axon"/>
    <property type="evidence" value="ECO:0007669"/>
    <property type="project" value="TreeGrafter"/>
</dbReference>
<comment type="caution">
    <text evidence="9">The sequence shown here is derived from an EMBL/GenBank/DDBJ whole genome shotgun (WGS) entry which is preliminary data.</text>
</comment>
<feature type="transmembrane region" description="Helical" evidence="8">
    <location>
        <begin position="250"/>
        <end position="268"/>
    </location>
</feature>
<dbReference type="GO" id="GO:0005886">
    <property type="term" value="C:plasma membrane"/>
    <property type="evidence" value="ECO:0007669"/>
    <property type="project" value="UniProtKB-SubCell"/>
</dbReference>
<evidence type="ECO:0000256" key="1">
    <source>
        <dbReference type="ARBA" id="ARBA00004651"/>
    </source>
</evidence>
<evidence type="ECO:0000256" key="4">
    <source>
        <dbReference type="ARBA" id="ARBA00022989"/>
    </source>
</evidence>
<name>A0A8J2KER3_9HEXA</name>
<accession>A0A8J2KER3</accession>